<dbReference type="PANTHER" id="PTHR43547:SF2">
    <property type="entry name" value="HYBRID SIGNAL TRANSDUCTION HISTIDINE KINASE C"/>
    <property type="match status" value="1"/>
</dbReference>
<proteinExistence type="predicted"/>
<dbReference type="Gene3D" id="3.30.70.270">
    <property type="match status" value="1"/>
</dbReference>
<evidence type="ECO:0000256" key="1">
    <source>
        <dbReference type="ARBA" id="ARBA00022553"/>
    </source>
</evidence>
<evidence type="ECO:0000259" key="4">
    <source>
        <dbReference type="PROSITE" id="PS50110"/>
    </source>
</evidence>
<evidence type="ECO:0000256" key="3">
    <source>
        <dbReference type="SAM" id="Coils"/>
    </source>
</evidence>
<dbReference type="InterPro" id="IPR000160">
    <property type="entry name" value="GGDEF_dom"/>
</dbReference>
<gene>
    <name evidence="6" type="ORF">ENJ89_05400</name>
</gene>
<dbReference type="Gene3D" id="3.40.50.2300">
    <property type="match status" value="1"/>
</dbReference>
<feature type="domain" description="GGDEF" evidence="5">
    <location>
        <begin position="191"/>
        <end position="340"/>
    </location>
</feature>
<feature type="coiled-coil region" evidence="3">
    <location>
        <begin position="300"/>
        <end position="330"/>
    </location>
</feature>
<organism evidence="6">
    <name type="scientific">Caldithrix abyssi</name>
    <dbReference type="NCBI Taxonomy" id="187145"/>
    <lineage>
        <taxon>Bacteria</taxon>
        <taxon>Pseudomonadati</taxon>
        <taxon>Calditrichota</taxon>
        <taxon>Calditrichia</taxon>
        <taxon>Calditrichales</taxon>
        <taxon>Calditrichaceae</taxon>
        <taxon>Caldithrix</taxon>
    </lineage>
</organism>
<evidence type="ECO:0000313" key="6">
    <source>
        <dbReference type="EMBL" id="HHJ52609.1"/>
    </source>
</evidence>
<dbReference type="InterPro" id="IPR001789">
    <property type="entry name" value="Sig_transdc_resp-reg_receiver"/>
</dbReference>
<dbReference type="PROSITE" id="PS50110">
    <property type="entry name" value="RESPONSE_REGULATORY"/>
    <property type="match status" value="1"/>
</dbReference>
<dbReference type="CDD" id="cd01949">
    <property type="entry name" value="GGDEF"/>
    <property type="match status" value="1"/>
</dbReference>
<protein>
    <submittedName>
        <fullName evidence="6">Response regulator</fullName>
    </submittedName>
</protein>
<dbReference type="Pfam" id="PF00990">
    <property type="entry name" value="GGDEF"/>
    <property type="match status" value="1"/>
</dbReference>
<dbReference type="InterPro" id="IPR029787">
    <property type="entry name" value="Nucleotide_cyclase"/>
</dbReference>
<dbReference type="InterPro" id="IPR043128">
    <property type="entry name" value="Rev_trsase/Diguanyl_cyclase"/>
</dbReference>
<dbReference type="PROSITE" id="PS50887">
    <property type="entry name" value="GGDEF"/>
    <property type="match status" value="1"/>
</dbReference>
<keyword evidence="3" id="KW-0175">Coiled coil</keyword>
<feature type="coiled-coil region" evidence="3">
    <location>
        <begin position="126"/>
        <end position="160"/>
    </location>
</feature>
<dbReference type="Pfam" id="PF00072">
    <property type="entry name" value="Response_reg"/>
    <property type="match status" value="1"/>
</dbReference>
<reference evidence="6" key="1">
    <citation type="journal article" date="2020" name="mSystems">
        <title>Genome- and Community-Level Interaction Insights into Carbon Utilization and Element Cycling Functions of Hydrothermarchaeota in Hydrothermal Sediment.</title>
        <authorList>
            <person name="Zhou Z."/>
            <person name="Liu Y."/>
            <person name="Xu W."/>
            <person name="Pan J."/>
            <person name="Luo Z.H."/>
            <person name="Li M."/>
        </authorList>
    </citation>
    <scope>NUCLEOTIDE SEQUENCE [LARGE SCALE GENOMIC DNA]</scope>
    <source>
        <strain evidence="6">HyVt-527</strain>
    </source>
</reference>
<dbReference type="SMART" id="SM00448">
    <property type="entry name" value="REC"/>
    <property type="match status" value="1"/>
</dbReference>
<dbReference type="SMART" id="SM00267">
    <property type="entry name" value="GGDEF"/>
    <property type="match status" value="1"/>
</dbReference>
<feature type="modified residue" description="4-aspartylphosphate" evidence="2">
    <location>
        <position position="52"/>
    </location>
</feature>
<dbReference type="Proteomes" id="UP000886124">
    <property type="component" value="Unassembled WGS sequence"/>
</dbReference>
<dbReference type="GO" id="GO:0000155">
    <property type="term" value="F:phosphorelay sensor kinase activity"/>
    <property type="evidence" value="ECO:0007669"/>
    <property type="project" value="TreeGrafter"/>
</dbReference>
<name>A0A7V5PP09_CALAY</name>
<dbReference type="NCBIfam" id="TIGR00254">
    <property type="entry name" value="GGDEF"/>
    <property type="match status" value="1"/>
</dbReference>
<dbReference type="EMBL" id="DROD01000372">
    <property type="protein sequence ID" value="HHJ52609.1"/>
    <property type="molecule type" value="Genomic_DNA"/>
</dbReference>
<dbReference type="PANTHER" id="PTHR43547">
    <property type="entry name" value="TWO-COMPONENT HISTIDINE KINASE"/>
    <property type="match status" value="1"/>
</dbReference>
<dbReference type="SUPFAM" id="SSF52172">
    <property type="entry name" value="CheY-like"/>
    <property type="match status" value="1"/>
</dbReference>
<dbReference type="CDD" id="cd17574">
    <property type="entry name" value="REC_OmpR"/>
    <property type="match status" value="1"/>
</dbReference>
<evidence type="ECO:0000256" key="2">
    <source>
        <dbReference type="PROSITE-ProRule" id="PRU00169"/>
    </source>
</evidence>
<feature type="domain" description="Response regulatory" evidence="4">
    <location>
        <begin position="3"/>
        <end position="120"/>
    </location>
</feature>
<dbReference type="InterPro" id="IPR011006">
    <property type="entry name" value="CheY-like_superfamily"/>
</dbReference>
<evidence type="ECO:0000259" key="5">
    <source>
        <dbReference type="PROSITE" id="PS50887"/>
    </source>
</evidence>
<dbReference type="SUPFAM" id="SSF55073">
    <property type="entry name" value="Nucleotide cyclase"/>
    <property type="match status" value="1"/>
</dbReference>
<sequence>MPKILVADDNEEMLETLSRIFSFYQFEVITAVNGQEAVDLAVQHRPDLIILDGMMPVMDGFEACKTLKSKNDTKEIPIIFLTAQYTDPEHRVAGLELGCDDYMLKPFNSKELVTRAKTILKRAEILKYLKSENEQLADRNARIQGELQALMEKARQTDKDSFIDQLTGLYSYSFFTKRLREEFVRAKRHQKNLSLVIAEINNLEQVEEEYGQQVAHYVLMKLANNLLNRTRTSDVLASDREGRFFVILPETDRQGAFQEAERIRIVLDNPDFSNDEILSTLQAGRRKKLEHLQLHFNLGVETYNGDRENLKDEKELLQRANLALKKSKSEGPNRTGVLDET</sequence>
<keyword evidence="1 2" id="KW-0597">Phosphoprotein</keyword>
<dbReference type="AlphaFoldDB" id="A0A7V5PP09"/>
<accession>A0A7V5PP09</accession>
<comment type="caution">
    <text evidence="6">The sequence shown here is derived from an EMBL/GenBank/DDBJ whole genome shotgun (WGS) entry which is preliminary data.</text>
</comment>